<dbReference type="SUPFAM" id="SSF88697">
    <property type="entry name" value="PUA domain-like"/>
    <property type="match status" value="1"/>
</dbReference>
<evidence type="ECO:0000256" key="9">
    <source>
        <dbReference type="ARBA" id="ARBA00022691"/>
    </source>
</evidence>
<dbReference type="Gene3D" id="3.40.1280.10">
    <property type="match status" value="1"/>
</dbReference>
<dbReference type="EMBL" id="FOYZ01000003">
    <property type="protein sequence ID" value="SFR68665.1"/>
    <property type="molecule type" value="Genomic_DNA"/>
</dbReference>
<dbReference type="SUPFAM" id="SSF75217">
    <property type="entry name" value="alpha/beta knot"/>
    <property type="match status" value="1"/>
</dbReference>
<evidence type="ECO:0000313" key="16">
    <source>
        <dbReference type="Proteomes" id="UP000199659"/>
    </source>
</evidence>
<evidence type="ECO:0000256" key="3">
    <source>
        <dbReference type="ARBA" id="ARBA00012328"/>
    </source>
</evidence>
<keyword evidence="5 12" id="KW-0963">Cytoplasm</keyword>
<dbReference type="Pfam" id="PF20260">
    <property type="entry name" value="PUA_4"/>
    <property type="match status" value="1"/>
</dbReference>
<evidence type="ECO:0000256" key="7">
    <source>
        <dbReference type="ARBA" id="ARBA00022603"/>
    </source>
</evidence>
<dbReference type="STRING" id="37658.SAMN05661086_00994"/>
<dbReference type="InterPro" id="IPR015947">
    <property type="entry name" value="PUA-like_sf"/>
</dbReference>
<name>A0A1I6IPI4_9FIRM</name>
<dbReference type="PIRSF" id="PIRSF015601">
    <property type="entry name" value="MTase_slr0722"/>
    <property type="match status" value="1"/>
</dbReference>
<keyword evidence="16" id="KW-1185">Reference proteome</keyword>
<evidence type="ECO:0000256" key="4">
    <source>
        <dbReference type="ARBA" id="ARBA00013673"/>
    </source>
</evidence>
<dbReference type="PANTHER" id="PTHR30027">
    <property type="entry name" value="RIBOSOMAL RNA SMALL SUBUNIT METHYLTRANSFERASE E"/>
    <property type="match status" value="1"/>
</dbReference>
<dbReference type="AlphaFoldDB" id="A0A1I6IPI4"/>
<dbReference type="GO" id="GO:0070475">
    <property type="term" value="P:rRNA base methylation"/>
    <property type="evidence" value="ECO:0007669"/>
    <property type="project" value="TreeGrafter"/>
</dbReference>
<dbReference type="Gene3D" id="2.40.240.20">
    <property type="entry name" value="Hypothetical PUA domain-like, domain 1"/>
    <property type="match status" value="1"/>
</dbReference>
<proteinExistence type="inferred from homology"/>
<evidence type="ECO:0000256" key="11">
    <source>
        <dbReference type="ARBA" id="ARBA00047944"/>
    </source>
</evidence>
<dbReference type="GO" id="GO:0070042">
    <property type="term" value="F:rRNA (uridine-N3-)-methyltransferase activity"/>
    <property type="evidence" value="ECO:0007669"/>
    <property type="project" value="TreeGrafter"/>
</dbReference>
<comment type="similarity">
    <text evidence="2 12">Belongs to the RNA methyltransferase RsmE family.</text>
</comment>
<evidence type="ECO:0000256" key="6">
    <source>
        <dbReference type="ARBA" id="ARBA00022552"/>
    </source>
</evidence>
<dbReference type="InterPro" id="IPR029026">
    <property type="entry name" value="tRNA_m1G_MTases_N"/>
</dbReference>
<feature type="domain" description="Ribosomal RNA small subunit methyltransferase E PUA-like" evidence="14">
    <location>
        <begin position="18"/>
        <end position="65"/>
    </location>
</feature>
<comment type="catalytic activity">
    <reaction evidence="11 12">
        <text>uridine(1498) in 16S rRNA + S-adenosyl-L-methionine = N(3)-methyluridine(1498) in 16S rRNA + S-adenosyl-L-homocysteine + H(+)</text>
        <dbReference type="Rhea" id="RHEA:42920"/>
        <dbReference type="Rhea" id="RHEA-COMP:10283"/>
        <dbReference type="Rhea" id="RHEA-COMP:10284"/>
        <dbReference type="ChEBI" id="CHEBI:15378"/>
        <dbReference type="ChEBI" id="CHEBI:57856"/>
        <dbReference type="ChEBI" id="CHEBI:59789"/>
        <dbReference type="ChEBI" id="CHEBI:65315"/>
        <dbReference type="ChEBI" id="CHEBI:74502"/>
        <dbReference type="EC" id="2.1.1.193"/>
    </reaction>
</comment>
<dbReference type="EC" id="2.1.1.193" evidence="3 12"/>
<gene>
    <name evidence="15" type="ORF">SAMN05661086_00994</name>
</gene>
<evidence type="ECO:0000256" key="12">
    <source>
        <dbReference type="PIRNR" id="PIRNR015601"/>
    </source>
</evidence>
<dbReference type="InterPro" id="IPR029028">
    <property type="entry name" value="Alpha/beta_knot_MTases"/>
</dbReference>
<dbReference type="GO" id="GO:0005737">
    <property type="term" value="C:cytoplasm"/>
    <property type="evidence" value="ECO:0007669"/>
    <property type="project" value="UniProtKB-SubCell"/>
</dbReference>
<evidence type="ECO:0000256" key="5">
    <source>
        <dbReference type="ARBA" id="ARBA00022490"/>
    </source>
</evidence>
<dbReference type="RefSeq" id="WP_092559597.1">
    <property type="nucleotide sequence ID" value="NZ_FOYZ01000003.1"/>
</dbReference>
<comment type="subcellular location">
    <subcellularLocation>
        <location evidence="1 12">Cytoplasm</location>
    </subcellularLocation>
</comment>
<keyword evidence="9 12" id="KW-0949">S-adenosyl-L-methionine</keyword>
<dbReference type="CDD" id="cd18084">
    <property type="entry name" value="RsmE-like"/>
    <property type="match status" value="1"/>
</dbReference>
<dbReference type="InterPro" id="IPR046886">
    <property type="entry name" value="RsmE_MTase_dom"/>
</dbReference>
<evidence type="ECO:0000259" key="14">
    <source>
        <dbReference type="Pfam" id="PF20260"/>
    </source>
</evidence>
<dbReference type="InterPro" id="IPR046887">
    <property type="entry name" value="RsmE_PUA-like"/>
</dbReference>
<sequence>MHWFYIEKSQINGEYISITGSDVNHIKNVLRMSKGERVVICDGEGKDYYCTLQDFSASEIVAKIEDINDTESELQGKIYLFQGIPKKDKMELIIQKAVELGAYEVIPVSMKRCVAKIEDRKKEEKKIERWQSIATSAAKQSGRGIIPKVRNVMRFSEAVAFAKGLDINIVPYEQADNMSETKQMIQKAASQKSIGVFIGPEGGFDESEISAVIEAGFCPVTLGRRILRTETAGLTILSVLMFELEKERDSIV</sequence>
<reference evidence="15 16" key="1">
    <citation type="submission" date="2016-10" db="EMBL/GenBank/DDBJ databases">
        <authorList>
            <person name="de Groot N.N."/>
        </authorList>
    </citation>
    <scope>NUCLEOTIDE SEQUENCE [LARGE SCALE GENOMIC DNA]</scope>
    <source>
        <strain evidence="15 16">743A</strain>
    </source>
</reference>
<keyword evidence="8 12" id="KW-0808">Transferase</keyword>
<dbReference type="Proteomes" id="UP000199659">
    <property type="component" value="Unassembled WGS sequence"/>
</dbReference>
<evidence type="ECO:0000256" key="1">
    <source>
        <dbReference type="ARBA" id="ARBA00004496"/>
    </source>
</evidence>
<protein>
    <recommendedName>
        <fullName evidence="4 12">Ribosomal RNA small subunit methyltransferase E</fullName>
        <ecNumber evidence="3 12">2.1.1.193</ecNumber>
    </recommendedName>
</protein>
<dbReference type="PANTHER" id="PTHR30027:SF3">
    <property type="entry name" value="16S RRNA (URACIL(1498)-N(3))-METHYLTRANSFERASE"/>
    <property type="match status" value="1"/>
</dbReference>
<evidence type="ECO:0000256" key="2">
    <source>
        <dbReference type="ARBA" id="ARBA00005528"/>
    </source>
</evidence>
<dbReference type="NCBIfam" id="TIGR00046">
    <property type="entry name" value="RsmE family RNA methyltransferase"/>
    <property type="match status" value="1"/>
</dbReference>
<evidence type="ECO:0000256" key="10">
    <source>
        <dbReference type="ARBA" id="ARBA00025699"/>
    </source>
</evidence>
<dbReference type="Pfam" id="PF04452">
    <property type="entry name" value="Methyltrans_RNA"/>
    <property type="match status" value="1"/>
</dbReference>
<evidence type="ECO:0000313" key="15">
    <source>
        <dbReference type="EMBL" id="SFR68665.1"/>
    </source>
</evidence>
<feature type="domain" description="Ribosomal RNA small subunit methyltransferase E methyltransferase" evidence="13">
    <location>
        <begin position="74"/>
        <end position="241"/>
    </location>
</feature>
<accession>A0A1I6IPI4</accession>
<keyword evidence="7 12" id="KW-0489">Methyltransferase</keyword>
<evidence type="ECO:0000256" key="8">
    <source>
        <dbReference type="ARBA" id="ARBA00022679"/>
    </source>
</evidence>
<organism evidence="15 16">
    <name type="scientific">Anaeromicropila populeti</name>
    <dbReference type="NCBI Taxonomy" id="37658"/>
    <lineage>
        <taxon>Bacteria</taxon>
        <taxon>Bacillati</taxon>
        <taxon>Bacillota</taxon>
        <taxon>Clostridia</taxon>
        <taxon>Lachnospirales</taxon>
        <taxon>Lachnospiraceae</taxon>
        <taxon>Anaeromicropila</taxon>
    </lineage>
</organism>
<dbReference type="NCBIfam" id="NF008692">
    <property type="entry name" value="PRK11713.1-5"/>
    <property type="match status" value="1"/>
</dbReference>
<comment type="function">
    <text evidence="10 12">Specifically methylates the N3 position of the uracil ring of uridine 1498 (m3U1498) in 16S rRNA. Acts on the fully assembled 30S ribosomal subunit.</text>
</comment>
<dbReference type="InterPro" id="IPR006700">
    <property type="entry name" value="RsmE"/>
</dbReference>
<keyword evidence="6 12" id="KW-0698">rRNA processing</keyword>
<dbReference type="OrthoDB" id="9815641at2"/>
<evidence type="ECO:0000259" key="13">
    <source>
        <dbReference type="Pfam" id="PF04452"/>
    </source>
</evidence>